<dbReference type="Pfam" id="PF04326">
    <property type="entry name" value="SLFN_AlbA_2"/>
    <property type="match status" value="1"/>
</dbReference>
<feature type="domain" description="Schlafen AlbA-2" evidence="1">
    <location>
        <begin position="19"/>
        <end position="148"/>
    </location>
</feature>
<dbReference type="Pfam" id="PF13749">
    <property type="entry name" value="HATPase_c_4"/>
    <property type="match status" value="1"/>
</dbReference>
<sequence>MKTEELQQLLKALINHPNESEWLEFKLNYHSDNEIGERISALSNSACIHQQAYAYLVFGVEDKTHSVLGTTFSPKSAKAKGEKGKESKEELENWLVQRLNPRIDFTIEEFEYGGKHIALFKIPATYNQPVEFSHTAYIRVGSYTRKLNEFPEKARKIWKNSTNNVFEERLAQENVSADQVIELLNTQSYFELMKIPYPTDRKGVLEKFCTEKFIHLNNDGSYDITNLGALLFAKDLNAFDQLKRKAVRVIVYDGKNKLNTIREVIGNKGYAVGFENLIEWINGQLPSNEIIGQALREEIRMYPEIAIRELIANALIHQDFDEKGFPMVEIFSDRIEISNAGLPLIIPERFIDEYQSRNEKLADVLRRARICEEKGSGIDKVISWVEAYQLPAPNFLVQEKHTKTILYAHQTLNEMDKKDKVRATYQHCCLCYVNNEKMTNQSLRERFKIDDRNAAIVSRIIAEAIAENLIKNDDPEAKSKKYAKYIPYWA</sequence>
<name>A0ABY6TLB7_9PAST</name>
<evidence type="ECO:0000313" key="2">
    <source>
        <dbReference type="EMBL" id="VTU08009.1"/>
    </source>
</evidence>
<dbReference type="PANTHER" id="PTHR30595">
    <property type="entry name" value="GLPR-RELATED TRANSCRIPTIONAL REPRESSOR"/>
    <property type="match status" value="1"/>
</dbReference>
<accession>A0ABY6TLB7</accession>
<dbReference type="RefSeq" id="WP_135710044.1">
    <property type="nucleotide sequence ID" value="NZ_CABFKI010000007.1"/>
</dbReference>
<comment type="caution">
    <text evidence="2">The sequence shown here is derived from an EMBL/GenBank/DDBJ whole genome shotgun (WGS) entry which is preliminary data.</text>
</comment>
<dbReference type="EMBL" id="CABFKI010000007">
    <property type="protein sequence ID" value="VTU08009.1"/>
    <property type="molecule type" value="Genomic_DNA"/>
</dbReference>
<dbReference type="InterPro" id="IPR007421">
    <property type="entry name" value="Schlafen_AlbA_2_dom"/>
</dbReference>
<dbReference type="InterPro" id="IPR038475">
    <property type="entry name" value="RecG_C_sf"/>
</dbReference>
<dbReference type="PANTHER" id="PTHR30595:SF6">
    <property type="entry name" value="SCHLAFEN ALBA-2 DOMAIN-CONTAINING PROTEIN"/>
    <property type="match status" value="1"/>
</dbReference>
<dbReference type="GeneID" id="86155644"/>
<gene>
    <name evidence="2" type="ORF">SAMEA1410922_01248</name>
</gene>
<reference evidence="2 3" key="1">
    <citation type="submission" date="2019-05" db="EMBL/GenBank/DDBJ databases">
        <authorList>
            <consortium name="Pathogen Informatics"/>
        </authorList>
    </citation>
    <scope>NUCLEOTIDE SEQUENCE [LARGE SCALE GENOMIC DNA]</scope>
    <source>
        <strain evidence="2 3">NM319</strain>
    </source>
</reference>
<organism evidence="2 3">
    <name type="scientific">Actinobacillus porcinus</name>
    <dbReference type="NCBI Taxonomy" id="51048"/>
    <lineage>
        <taxon>Bacteria</taxon>
        <taxon>Pseudomonadati</taxon>
        <taxon>Pseudomonadota</taxon>
        <taxon>Gammaproteobacteria</taxon>
        <taxon>Pasteurellales</taxon>
        <taxon>Pasteurellaceae</taxon>
        <taxon>Actinobacillus</taxon>
    </lineage>
</organism>
<dbReference type="Proteomes" id="UP000308167">
    <property type="component" value="Unassembled WGS sequence"/>
</dbReference>
<evidence type="ECO:0000313" key="3">
    <source>
        <dbReference type="Proteomes" id="UP000308167"/>
    </source>
</evidence>
<keyword evidence="3" id="KW-1185">Reference proteome</keyword>
<dbReference type="Gene3D" id="3.30.565.60">
    <property type="match status" value="1"/>
</dbReference>
<protein>
    <submittedName>
        <fullName evidence="2">Transcriptional regulator</fullName>
    </submittedName>
</protein>
<dbReference type="InterPro" id="IPR038461">
    <property type="entry name" value="Schlafen_AlbA_2_dom_sf"/>
</dbReference>
<evidence type="ECO:0000259" key="1">
    <source>
        <dbReference type="Pfam" id="PF04326"/>
    </source>
</evidence>
<proteinExistence type="predicted"/>
<dbReference type="Gene3D" id="3.30.950.30">
    <property type="entry name" value="Schlafen, AAA domain"/>
    <property type="match status" value="1"/>
</dbReference>